<keyword evidence="18" id="KW-1185">Reference proteome</keyword>
<comment type="catalytic activity">
    <reaction evidence="14">
        <text>Fe(III)-heme b-[protein] + nitric oxide + H2O = Fe(II)-heme b-[protein] + nitrite + 2 H(+)</text>
        <dbReference type="Rhea" id="RHEA:77711"/>
        <dbReference type="Rhea" id="RHEA-COMP:18975"/>
        <dbReference type="Rhea" id="RHEA-COMP:18976"/>
        <dbReference type="ChEBI" id="CHEBI:15377"/>
        <dbReference type="ChEBI" id="CHEBI:15378"/>
        <dbReference type="ChEBI" id="CHEBI:16301"/>
        <dbReference type="ChEBI" id="CHEBI:16480"/>
        <dbReference type="ChEBI" id="CHEBI:55376"/>
        <dbReference type="ChEBI" id="CHEBI:60344"/>
    </reaction>
    <physiologicalReaction direction="right-to-left" evidence="14">
        <dbReference type="Rhea" id="RHEA:77713"/>
    </physiologicalReaction>
</comment>
<dbReference type="OrthoDB" id="436496at2759"/>
<comment type="function">
    <text evidence="12">Monomeric globin with a bis-histidyl six-coordinate heme-iron atom through which it can bind dioxygen, carbon monoxide and nitric oxide. Could help transport oxygen and increase its availability to the metabolically active neuronal tissues, though its low quantity in tissues as well as its high affinity for dioxygen, which may limit its oxygen-releasing ability, argue against it. The ferrous/deoxygenated form exhibits a nitrite reductase activity and it could produce nitric oxide which in turn inhibits cellular respiration in response to hypoxia. In its ferrous/deoxygenated state, it may also exhibit GDI (Guanine nucleotide Dissociation Inhibitor) activity toward heterotrimeric G-alpha proteins, thereby regulating signal transduction to facilitate neuroprotective responses in the wake of hypoxia and associated oxidative stress.</text>
</comment>
<dbReference type="Pfam" id="PF00042">
    <property type="entry name" value="Globin"/>
    <property type="match status" value="1"/>
</dbReference>
<keyword evidence="5" id="KW-0963">Cytoplasm</keyword>
<dbReference type="CTD" id="58157"/>
<evidence type="ECO:0000256" key="7">
    <source>
        <dbReference type="ARBA" id="ARBA00022723"/>
    </source>
</evidence>
<evidence type="ECO:0000256" key="12">
    <source>
        <dbReference type="ARBA" id="ARBA00045651"/>
    </source>
</evidence>
<dbReference type="GO" id="GO:0098809">
    <property type="term" value="F:nitrite reductase activity"/>
    <property type="evidence" value="ECO:0007669"/>
    <property type="project" value="Ensembl"/>
</dbReference>
<dbReference type="GO" id="GO:0001666">
    <property type="term" value="P:response to hypoxia"/>
    <property type="evidence" value="ECO:0007669"/>
    <property type="project" value="Ensembl"/>
</dbReference>
<dbReference type="GO" id="GO:0046872">
    <property type="term" value="F:metal ion binding"/>
    <property type="evidence" value="ECO:0007669"/>
    <property type="project" value="UniProtKB-KW"/>
</dbReference>
<evidence type="ECO:0000256" key="15">
    <source>
        <dbReference type="RuleBase" id="RU000356"/>
    </source>
</evidence>
<keyword evidence="6 15" id="KW-0349">Heme</keyword>
<dbReference type="PROSITE" id="PS01033">
    <property type="entry name" value="GLOBIN"/>
    <property type="match status" value="1"/>
</dbReference>
<dbReference type="GeneTree" id="ENSGT00510000048375"/>
<dbReference type="GeneID" id="115543827"/>
<reference evidence="17" key="2">
    <citation type="submission" date="2025-09" db="UniProtKB">
        <authorList>
            <consortium name="Ensembl"/>
        </authorList>
    </citation>
    <scope>IDENTIFICATION</scope>
</reference>
<keyword evidence="10" id="KW-0496">Mitochondrion</keyword>
<evidence type="ECO:0000256" key="10">
    <source>
        <dbReference type="ARBA" id="ARBA00023128"/>
    </source>
</evidence>
<evidence type="ECO:0000256" key="2">
    <source>
        <dbReference type="ARBA" id="ARBA00004305"/>
    </source>
</evidence>
<dbReference type="Ensembl" id="ENSGMOT00000030716.1">
    <property type="protein sequence ID" value="ENSGMOP00000065859.1"/>
    <property type="gene ID" value="ENSGMOG00000024434.1"/>
</dbReference>
<comment type="subcellular location">
    <subcellularLocation>
        <location evidence="3">Cytoplasm</location>
        <location evidence="3">Cytosol</location>
    </subcellularLocation>
    <subcellularLocation>
        <location evidence="2">Mitochondrion matrix</location>
    </subcellularLocation>
</comment>
<dbReference type="GO" id="GO:0019825">
    <property type="term" value="F:oxygen binding"/>
    <property type="evidence" value="ECO:0007669"/>
    <property type="project" value="Ensembl"/>
</dbReference>
<reference evidence="17" key="1">
    <citation type="submission" date="2025-08" db="UniProtKB">
        <authorList>
            <consortium name="Ensembl"/>
        </authorList>
    </citation>
    <scope>IDENTIFICATION</scope>
</reference>
<organism evidence="17 18">
    <name type="scientific">Gadus morhua</name>
    <name type="common">Atlantic cod</name>
    <dbReference type="NCBI Taxonomy" id="8049"/>
    <lineage>
        <taxon>Eukaryota</taxon>
        <taxon>Metazoa</taxon>
        <taxon>Chordata</taxon>
        <taxon>Craniata</taxon>
        <taxon>Vertebrata</taxon>
        <taxon>Euteleostomi</taxon>
        <taxon>Actinopterygii</taxon>
        <taxon>Neopterygii</taxon>
        <taxon>Teleostei</taxon>
        <taxon>Neoteleostei</taxon>
        <taxon>Acanthomorphata</taxon>
        <taxon>Zeiogadaria</taxon>
        <taxon>Gadariae</taxon>
        <taxon>Gadiformes</taxon>
        <taxon>Gadoidei</taxon>
        <taxon>Gadidae</taxon>
        <taxon>Gadus</taxon>
    </lineage>
</organism>
<evidence type="ECO:0000256" key="9">
    <source>
        <dbReference type="ARBA" id="ARBA00023004"/>
    </source>
</evidence>
<feature type="domain" description="Globin" evidence="16">
    <location>
        <begin position="3"/>
        <end position="151"/>
    </location>
</feature>
<evidence type="ECO:0000256" key="8">
    <source>
        <dbReference type="ARBA" id="ARBA00023002"/>
    </source>
</evidence>
<dbReference type="InterPro" id="IPR012292">
    <property type="entry name" value="Globin/Proto"/>
</dbReference>
<dbReference type="GO" id="GO:0020037">
    <property type="term" value="F:heme binding"/>
    <property type="evidence" value="ECO:0007669"/>
    <property type="project" value="InterPro"/>
</dbReference>
<dbReference type="InterPro" id="IPR050532">
    <property type="entry name" value="Globin-like_OT"/>
</dbReference>
<evidence type="ECO:0000259" key="16">
    <source>
        <dbReference type="PROSITE" id="PS01033"/>
    </source>
</evidence>
<dbReference type="GO" id="GO:0005344">
    <property type="term" value="F:oxygen carrier activity"/>
    <property type="evidence" value="ECO:0007669"/>
    <property type="project" value="UniProtKB-KW"/>
</dbReference>
<dbReference type="GO" id="GO:0005759">
    <property type="term" value="C:mitochondrial matrix"/>
    <property type="evidence" value="ECO:0007669"/>
    <property type="project" value="UniProtKB-SubCell"/>
</dbReference>
<keyword evidence="8" id="KW-0560">Oxidoreductase</keyword>
<gene>
    <name evidence="17" type="primary">ngb</name>
</gene>
<dbReference type="PANTHER" id="PTHR46458:SF19">
    <property type="entry name" value="NEUROGLOBIN"/>
    <property type="match status" value="1"/>
</dbReference>
<comment type="subunit">
    <text evidence="13">Monomer. Homodimers and homotetramers. Mainly monomeric but also detected as part of homodimers and homotetramers.</text>
</comment>
<dbReference type="PANTHER" id="PTHR46458">
    <property type="entry name" value="BLR2807 PROTEIN"/>
    <property type="match status" value="1"/>
</dbReference>
<keyword evidence="15" id="KW-0561">Oxygen transport</keyword>
<protein>
    <recommendedName>
        <fullName evidence="11">Nitrite reductase</fullName>
    </recommendedName>
</protein>
<evidence type="ECO:0000313" key="17">
    <source>
        <dbReference type="Ensembl" id="ENSGMOP00000065859.1"/>
    </source>
</evidence>
<evidence type="ECO:0000313" key="18">
    <source>
        <dbReference type="Proteomes" id="UP000694546"/>
    </source>
</evidence>
<evidence type="ECO:0000256" key="1">
    <source>
        <dbReference type="ARBA" id="ARBA00002650"/>
    </source>
</evidence>
<sequence length="159" mass="17784">MELLTEKEKEMIRDSWESLGRNKVPHGMVMFSRLFELEPALLGLFQYNTSCGSTQDCLASPEFLDHVTKVMLVVDAAVSHLDDLLSLEDFLLNLGRKHQAVGVDTQSFAVVGESLLYMLQCALGETYTAPLRQAWLNMYSVVVSAMSRGWAQNGEHKAD</sequence>
<comment type="function">
    <text evidence="1">Involved in oxygen transport from gills to the various peripheral tissues.</text>
</comment>
<keyword evidence="9" id="KW-0408">Iron</keyword>
<keyword evidence="7" id="KW-0479">Metal-binding</keyword>
<dbReference type="GO" id="GO:0005829">
    <property type="term" value="C:cytosol"/>
    <property type="evidence" value="ECO:0007669"/>
    <property type="project" value="UniProtKB-SubCell"/>
</dbReference>
<dbReference type="Gene3D" id="1.10.490.10">
    <property type="entry name" value="Globins"/>
    <property type="match status" value="1"/>
</dbReference>
<evidence type="ECO:0000256" key="11">
    <source>
        <dbReference type="ARBA" id="ARBA00044549"/>
    </source>
</evidence>
<dbReference type="PRINTS" id="PR00188">
    <property type="entry name" value="PLANTGLOBIN"/>
</dbReference>
<dbReference type="InterPro" id="IPR000971">
    <property type="entry name" value="Globin"/>
</dbReference>
<accession>A0A8C5CTN9</accession>
<comment type="similarity">
    <text evidence="4 15">Belongs to the globin family.</text>
</comment>
<dbReference type="SUPFAM" id="SSF46458">
    <property type="entry name" value="Globin-like"/>
    <property type="match status" value="1"/>
</dbReference>
<evidence type="ECO:0000256" key="3">
    <source>
        <dbReference type="ARBA" id="ARBA00004514"/>
    </source>
</evidence>
<name>A0A8C5CTN9_GADMO</name>
<dbReference type="InterPro" id="IPR009050">
    <property type="entry name" value="Globin-like_sf"/>
</dbReference>
<dbReference type="OMA" id="MQRGWET"/>
<evidence type="ECO:0000256" key="14">
    <source>
        <dbReference type="ARBA" id="ARBA00048118"/>
    </source>
</evidence>
<evidence type="ECO:0000256" key="4">
    <source>
        <dbReference type="ARBA" id="ARBA00008705"/>
    </source>
</evidence>
<dbReference type="KEGG" id="gmh:115543827"/>
<keyword evidence="15" id="KW-0813">Transport</keyword>
<evidence type="ECO:0000256" key="5">
    <source>
        <dbReference type="ARBA" id="ARBA00022490"/>
    </source>
</evidence>
<dbReference type="AlphaFoldDB" id="A0A8C5CTN9"/>
<proteinExistence type="inferred from homology"/>
<dbReference type="RefSeq" id="XP_030212316.1">
    <property type="nucleotide sequence ID" value="XM_030356456.1"/>
</dbReference>
<dbReference type="Proteomes" id="UP000694546">
    <property type="component" value="Chromosome 5"/>
</dbReference>
<evidence type="ECO:0000256" key="13">
    <source>
        <dbReference type="ARBA" id="ARBA00046401"/>
    </source>
</evidence>
<evidence type="ECO:0000256" key="6">
    <source>
        <dbReference type="ARBA" id="ARBA00022617"/>
    </source>
</evidence>